<dbReference type="Gene3D" id="1.10.150.250">
    <property type="entry name" value="Flavinator of succinate dehydrogenase"/>
    <property type="match status" value="1"/>
</dbReference>
<evidence type="ECO:0000313" key="6">
    <source>
        <dbReference type="EMBL" id="GAN04022.1"/>
    </source>
</evidence>
<comment type="subcellular location">
    <subcellularLocation>
        <location evidence="1 4">Mitochondrion matrix</location>
    </subcellularLocation>
</comment>
<reference evidence="6" key="1">
    <citation type="submission" date="2014-09" db="EMBL/GenBank/DDBJ databases">
        <title>Draft genome sequence of an oleaginous Mucoromycotina fungus Mucor ambiguus NBRC6742.</title>
        <authorList>
            <person name="Takeda I."/>
            <person name="Yamane N."/>
            <person name="Morita T."/>
            <person name="Tamano K."/>
            <person name="Machida M."/>
            <person name="Baker S."/>
            <person name="Koike H."/>
        </authorList>
    </citation>
    <scope>NUCLEOTIDE SEQUENCE</scope>
    <source>
        <strain evidence="6">NBRC 6742</strain>
    </source>
</reference>
<dbReference type="GO" id="GO:0006099">
    <property type="term" value="P:tricarboxylic acid cycle"/>
    <property type="evidence" value="ECO:0007669"/>
    <property type="project" value="EnsemblFungi"/>
</dbReference>
<protein>
    <recommendedName>
        <fullName evidence="4">Succinate dehydrogenase assembly factor 2, mitochondrial</fullName>
        <shortName evidence="4">SDH assembly factor 2</shortName>
        <shortName evidence="4">SDHAF2</shortName>
    </recommendedName>
</protein>
<evidence type="ECO:0000256" key="1">
    <source>
        <dbReference type="ARBA" id="ARBA00004305"/>
    </source>
</evidence>
<keyword evidence="7" id="KW-1185">Reference proteome</keyword>
<evidence type="ECO:0000313" key="7">
    <source>
        <dbReference type="Proteomes" id="UP000053815"/>
    </source>
</evidence>
<dbReference type="GO" id="GO:0034553">
    <property type="term" value="P:mitochondrial respiratory chain complex II assembly"/>
    <property type="evidence" value="ECO:0007669"/>
    <property type="project" value="EnsemblFungi"/>
</dbReference>
<evidence type="ECO:0000256" key="3">
    <source>
        <dbReference type="ARBA" id="ARBA00023186"/>
    </source>
</evidence>
<dbReference type="SUPFAM" id="SSF109910">
    <property type="entry name" value="YgfY-like"/>
    <property type="match status" value="1"/>
</dbReference>
<dbReference type="Proteomes" id="UP000053815">
    <property type="component" value="Unassembled WGS sequence"/>
</dbReference>
<evidence type="ECO:0000256" key="5">
    <source>
        <dbReference type="SAM" id="MobiDB-lite"/>
    </source>
</evidence>
<proteinExistence type="inferred from homology"/>
<evidence type="ECO:0000256" key="4">
    <source>
        <dbReference type="HAMAP-Rule" id="MF_03057"/>
    </source>
</evidence>
<dbReference type="InterPro" id="IPR028882">
    <property type="entry name" value="SDHAF2"/>
</dbReference>
<dbReference type="GO" id="GO:0006121">
    <property type="term" value="P:mitochondrial electron transport, succinate to ubiquinone"/>
    <property type="evidence" value="ECO:0007669"/>
    <property type="project" value="UniProtKB-UniRule"/>
</dbReference>
<dbReference type="OrthoDB" id="284292at2759"/>
<comment type="subunit">
    <text evidence="4">Interacts with the flavoprotein subunit within the SDH catalytic dimer.</text>
</comment>
<dbReference type="FunFam" id="1.10.150.250:FF:000002">
    <property type="entry name" value="Succinate dehydrogenase assembly factor 2, mitochondrial"/>
    <property type="match status" value="1"/>
</dbReference>
<comment type="similarity">
    <text evidence="4">Belongs to the SDHAF2 family.</text>
</comment>
<accession>A0A0C9MLL6</accession>
<dbReference type="Pfam" id="PF03937">
    <property type="entry name" value="Sdh5"/>
    <property type="match status" value="1"/>
</dbReference>
<keyword evidence="2 4" id="KW-0496">Mitochondrion</keyword>
<dbReference type="PANTHER" id="PTHR12469:SF2">
    <property type="entry name" value="SUCCINATE DEHYDROGENASE ASSEMBLY FACTOR 2, MITOCHONDRIAL"/>
    <property type="match status" value="1"/>
</dbReference>
<feature type="region of interest" description="Disordered" evidence="5">
    <location>
        <begin position="46"/>
        <end position="72"/>
    </location>
</feature>
<sequence length="164" mass="19384">MSLSRARQVQLLTRPVYRSISTLRPLFNKKSEDPFPDLAIRHSSEAALDSSYPNLPPIPRPNEETENKRRRLTYQSRKRGILETDLLLSTFAKVWLPQFNREQLEEYDKLLDEPDWDIFYWSTNKKPVPQKWQNSKVLEMITQHAKNEDKKVLRMPNLEEASSS</sequence>
<dbReference type="GO" id="GO:0005759">
    <property type="term" value="C:mitochondrial matrix"/>
    <property type="evidence" value="ECO:0007669"/>
    <property type="project" value="UniProtKB-SubCell"/>
</dbReference>
<comment type="function">
    <text evidence="4">Plays an essential role in the assembly of succinate dehydrogenase (SDH), an enzyme complex (also referred to as respiratory complex II) that is a component of both the tricarboxylic acid (TCA) cycle and the mitochondrial electron transport chain, and which couples the oxidation of succinate to fumarate with the reduction of ubiquinone (coenzyme Q) to ubiquinol. Required for flavinylation (covalent attachment of FAD) of the flavoprotein subunit of the SDH catalytic dimer.</text>
</comment>
<organism evidence="6">
    <name type="scientific">Mucor ambiguus</name>
    <dbReference type="NCBI Taxonomy" id="91626"/>
    <lineage>
        <taxon>Eukaryota</taxon>
        <taxon>Fungi</taxon>
        <taxon>Fungi incertae sedis</taxon>
        <taxon>Mucoromycota</taxon>
        <taxon>Mucoromycotina</taxon>
        <taxon>Mucoromycetes</taxon>
        <taxon>Mucorales</taxon>
        <taxon>Mucorineae</taxon>
        <taxon>Mucoraceae</taxon>
        <taxon>Mucor</taxon>
    </lineage>
</organism>
<dbReference type="HAMAP" id="MF_03057">
    <property type="entry name" value="SDHAF2"/>
    <property type="match status" value="1"/>
</dbReference>
<dbReference type="STRING" id="91626.A0A0C9MLL6"/>
<dbReference type="AlphaFoldDB" id="A0A0C9MLL6"/>
<evidence type="ECO:0000256" key="2">
    <source>
        <dbReference type="ARBA" id="ARBA00023128"/>
    </source>
</evidence>
<dbReference type="InterPro" id="IPR036714">
    <property type="entry name" value="SDH_sf"/>
</dbReference>
<gene>
    <name evidence="6" type="ORF">MAM1_0053c03480</name>
</gene>
<name>A0A0C9MLL6_9FUNG</name>
<dbReference type="InterPro" id="IPR005631">
    <property type="entry name" value="SDH"/>
</dbReference>
<dbReference type="PANTHER" id="PTHR12469">
    <property type="entry name" value="PROTEIN EMI5 HOMOLOG, MITOCHONDRIAL"/>
    <property type="match status" value="1"/>
</dbReference>
<dbReference type="EMBL" id="DF836342">
    <property type="protein sequence ID" value="GAN04022.1"/>
    <property type="molecule type" value="Genomic_DNA"/>
</dbReference>
<keyword evidence="3 4" id="KW-0143">Chaperone</keyword>